<evidence type="ECO:0008006" key="3">
    <source>
        <dbReference type="Google" id="ProtNLM"/>
    </source>
</evidence>
<dbReference type="AlphaFoldDB" id="A0A2H0KGN6"/>
<evidence type="ECO:0000313" key="1">
    <source>
        <dbReference type="EMBL" id="PIQ70411.1"/>
    </source>
</evidence>
<accession>A0A2H0KGN6</accession>
<dbReference type="EMBL" id="PCVI01000011">
    <property type="protein sequence ID" value="PIQ70411.1"/>
    <property type="molecule type" value="Genomic_DNA"/>
</dbReference>
<proteinExistence type="predicted"/>
<sequence>MIIFIDESGDPGFKITKGSSSVFVIILVIFDDELEAEETALKIKKLKRDLGKSERFEFKFNGCNKELRIKFLGEVKNCKFRIRSIILSKNVIYSKYLRNSKDSFYNFALKQVLEHNNKSILKAKIRLDGSGEKVFRKKLTLYLRKSLNSSTKKVMQNLRFRDSKNDVLIQLADMIAGSIRRYCEKNTEDWNVYREIIKKREEDAWEFK</sequence>
<gene>
    <name evidence="1" type="ORF">COV89_00680</name>
</gene>
<comment type="caution">
    <text evidence="1">The sequence shown here is derived from an EMBL/GenBank/DDBJ whole genome shotgun (WGS) entry which is preliminary data.</text>
</comment>
<name>A0A2H0KGN6_9BACT</name>
<dbReference type="Pfam" id="PF12686">
    <property type="entry name" value="DUF3800"/>
    <property type="match status" value="1"/>
</dbReference>
<reference evidence="1 2" key="1">
    <citation type="submission" date="2017-09" db="EMBL/GenBank/DDBJ databases">
        <title>Depth-based differentiation of microbial function through sediment-hosted aquifers and enrichment of novel symbionts in the deep terrestrial subsurface.</title>
        <authorList>
            <person name="Probst A.J."/>
            <person name="Ladd B."/>
            <person name="Jarett J.K."/>
            <person name="Geller-Mcgrath D.E."/>
            <person name="Sieber C.M."/>
            <person name="Emerson J.B."/>
            <person name="Anantharaman K."/>
            <person name="Thomas B.C."/>
            <person name="Malmstrom R."/>
            <person name="Stieglmeier M."/>
            <person name="Klingl A."/>
            <person name="Woyke T."/>
            <person name="Ryan C.M."/>
            <person name="Banfield J.F."/>
        </authorList>
    </citation>
    <scope>NUCLEOTIDE SEQUENCE [LARGE SCALE GENOMIC DNA]</scope>
    <source>
        <strain evidence="1">CG11_big_fil_rev_8_21_14_0_20_40_12</strain>
    </source>
</reference>
<organism evidence="1 2">
    <name type="scientific">Candidatus Shapirobacteria bacterium CG11_big_fil_rev_8_21_14_0_20_40_12</name>
    <dbReference type="NCBI Taxonomy" id="1974889"/>
    <lineage>
        <taxon>Bacteria</taxon>
        <taxon>Candidatus Shapironibacteriota</taxon>
    </lineage>
</organism>
<protein>
    <recommendedName>
        <fullName evidence="3">DUF3800 domain-containing protein</fullName>
    </recommendedName>
</protein>
<evidence type="ECO:0000313" key="2">
    <source>
        <dbReference type="Proteomes" id="UP000231371"/>
    </source>
</evidence>
<dbReference type="InterPro" id="IPR024524">
    <property type="entry name" value="DUF3800"/>
</dbReference>
<dbReference type="Proteomes" id="UP000231371">
    <property type="component" value="Unassembled WGS sequence"/>
</dbReference>